<evidence type="ECO:0000256" key="3">
    <source>
        <dbReference type="ARBA" id="ARBA00022771"/>
    </source>
</evidence>
<keyword evidence="4" id="KW-0862">Zinc</keyword>
<evidence type="ECO:0000256" key="1">
    <source>
        <dbReference type="ARBA" id="ARBA00004123"/>
    </source>
</evidence>
<dbReference type="InterPro" id="IPR012337">
    <property type="entry name" value="RNaseH-like_sf"/>
</dbReference>
<protein>
    <recommendedName>
        <fullName evidence="8">DUF659 domain-containing protein</fullName>
    </recommendedName>
</protein>
<evidence type="ECO:0000256" key="4">
    <source>
        <dbReference type="ARBA" id="ARBA00022833"/>
    </source>
</evidence>
<keyword evidence="3" id="KW-0863">Zinc-finger</keyword>
<evidence type="ECO:0000256" key="2">
    <source>
        <dbReference type="ARBA" id="ARBA00022723"/>
    </source>
</evidence>
<dbReference type="EMBL" id="LVVM01001752">
    <property type="protein sequence ID" value="OJA17902.1"/>
    <property type="molecule type" value="Genomic_DNA"/>
</dbReference>
<keyword evidence="7" id="KW-1185">Reference proteome</keyword>
<organism evidence="6 7">
    <name type="scientific">Rhizopogon vesiculosus</name>
    <dbReference type="NCBI Taxonomy" id="180088"/>
    <lineage>
        <taxon>Eukaryota</taxon>
        <taxon>Fungi</taxon>
        <taxon>Dikarya</taxon>
        <taxon>Basidiomycota</taxon>
        <taxon>Agaricomycotina</taxon>
        <taxon>Agaricomycetes</taxon>
        <taxon>Agaricomycetidae</taxon>
        <taxon>Boletales</taxon>
        <taxon>Suillineae</taxon>
        <taxon>Rhizopogonaceae</taxon>
        <taxon>Rhizopogon</taxon>
    </lineage>
</organism>
<dbReference type="AlphaFoldDB" id="A0A1J8Q8A3"/>
<accession>A0A1J8Q8A3</accession>
<sequence>MFQKSQKSKEYSRENILHAVARFVVCDDQSLAVADKHSFRNCLVAMRPGAILADIPSAHDVSSYIHNSFINFIGGLKAKMQATTTGRISTTTDLWSVDQTKAAFLGLTAHWIEARETSWTLFSQVIGFRGISGAHSGHNLAWYLVGLCERAGIITAHSSKLFCLTADNTSNNDTTCDNIETLLHRRNIYNFDATQHRLPCLAHVLNLAITDIMSVITRIANVETTTAIWEFDPSLPNNRVLGDSLDVVAAIRTLAIKCSGQRIEYFETLQGKCGIETPLKIPLHSNVRWGTADGMLGRAYHLRQVR</sequence>
<evidence type="ECO:0000256" key="5">
    <source>
        <dbReference type="ARBA" id="ARBA00023242"/>
    </source>
</evidence>
<comment type="caution">
    <text evidence="6">The sequence shown here is derived from an EMBL/GenBank/DDBJ whole genome shotgun (WGS) entry which is preliminary data.</text>
</comment>
<evidence type="ECO:0000313" key="7">
    <source>
        <dbReference type="Proteomes" id="UP000183567"/>
    </source>
</evidence>
<evidence type="ECO:0008006" key="8">
    <source>
        <dbReference type="Google" id="ProtNLM"/>
    </source>
</evidence>
<dbReference type="GO" id="GO:0005634">
    <property type="term" value="C:nucleus"/>
    <property type="evidence" value="ECO:0007669"/>
    <property type="project" value="UniProtKB-SubCell"/>
</dbReference>
<name>A0A1J8Q8A3_9AGAM</name>
<evidence type="ECO:0000313" key="6">
    <source>
        <dbReference type="EMBL" id="OJA17902.1"/>
    </source>
</evidence>
<keyword evidence="2" id="KW-0479">Metal-binding</keyword>
<keyword evidence="5" id="KW-0539">Nucleus</keyword>
<dbReference type="InterPro" id="IPR052035">
    <property type="entry name" value="ZnF_BED_domain_contain"/>
</dbReference>
<comment type="subcellular location">
    <subcellularLocation>
        <location evidence="1">Nucleus</location>
    </subcellularLocation>
</comment>
<dbReference type="PANTHER" id="PTHR46481:SF10">
    <property type="entry name" value="ZINC FINGER BED DOMAIN-CONTAINING PROTEIN 39"/>
    <property type="match status" value="1"/>
</dbReference>
<dbReference type="GO" id="GO:0008270">
    <property type="term" value="F:zinc ion binding"/>
    <property type="evidence" value="ECO:0007669"/>
    <property type="project" value="UniProtKB-KW"/>
</dbReference>
<dbReference type="STRING" id="180088.A0A1J8Q8A3"/>
<reference evidence="6 7" key="1">
    <citation type="submission" date="2016-03" db="EMBL/GenBank/DDBJ databases">
        <title>Comparative genomics of the ectomycorrhizal sister species Rhizopogon vinicolor and Rhizopogon vesiculosus (Basidiomycota: Boletales) reveals a divergence of the mating type B locus.</title>
        <authorList>
            <person name="Mujic A.B."/>
            <person name="Kuo A."/>
            <person name="Tritt A."/>
            <person name="Lipzen A."/>
            <person name="Chen C."/>
            <person name="Johnson J."/>
            <person name="Sharma A."/>
            <person name="Barry K."/>
            <person name="Grigoriev I.V."/>
            <person name="Spatafora J.W."/>
        </authorList>
    </citation>
    <scope>NUCLEOTIDE SEQUENCE [LARGE SCALE GENOMIC DNA]</scope>
    <source>
        <strain evidence="6 7">AM-OR11-056</strain>
    </source>
</reference>
<gene>
    <name evidence="6" type="ORF">AZE42_13352</name>
</gene>
<dbReference type="OrthoDB" id="2677621at2759"/>
<dbReference type="SUPFAM" id="SSF53098">
    <property type="entry name" value="Ribonuclease H-like"/>
    <property type="match status" value="1"/>
</dbReference>
<dbReference type="PANTHER" id="PTHR46481">
    <property type="entry name" value="ZINC FINGER BED DOMAIN-CONTAINING PROTEIN 4"/>
    <property type="match status" value="1"/>
</dbReference>
<proteinExistence type="predicted"/>
<dbReference type="Proteomes" id="UP000183567">
    <property type="component" value="Unassembled WGS sequence"/>
</dbReference>